<dbReference type="Proteomes" id="UP000009038">
    <property type="component" value="Unassembled WGS sequence"/>
</dbReference>
<name>G3XUP0_ASPNA</name>
<keyword evidence="3" id="KW-0812">Transmembrane</keyword>
<protein>
    <submittedName>
        <fullName evidence="4">Uncharacterized protein</fullName>
    </submittedName>
</protein>
<sequence>MVFSLTNVNISAPQEEYDDEGENTTEKAGLLRSESYQPPFENPRRRLNYCASVLLFSNICLATLLFVAVHLLQKQYSLLTGPDPPYSPLREDGVIKYINMKYEPDPEFQSPIVPGKEDPWTSWALGRATGVAKNDNGFKIANETAKKHGLPKSVELYRDPGYLIYGLGVYHQLHCLNRLRKSFYPDIFYPNMSTEQIEIHKSSYKHAANTISYTTNSYSDHCFDAIRQAILCHGDISLIYWWDPNYTYIDDDGIERYTEDYLKKSPRERQVGLHASWSSEVQCRDMDAINIWVKERMVDPDKYGGREVD</sequence>
<keyword evidence="3" id="KW-1133">Transmembrane helix</keyword>
<dbReference type="PANTHER" id="PTHR33365">
    <property type="entry name" value="YALI0B05434P"/>
    <property type="match status" value="1"/>
</dbReference>
<dbReference type="OrthoDB" id="3687641at2759"/>
<dbReference type="VEuPathDB" id="FungiDB:ASPNIDRAFT2_43720"/>
<organism evidence="4 5">
    <name type="scientific">Aspergillus niger (strain ATCC 1015 / CBS 113.46 / FGSC A1144 / LSHB Ac4 / NCTC 3858a / NRRL 328 / USDA 3528.7)</name>
    <dbReference type="NCBI Taxonomy" id="380704"/>
    <lineage>
        <taxon>Eukaryota</taxon>
        <taxon>Fungi</taxon>
        <taxon>Dikarya</taxon>
        <taxon>Ascomycota</taxon>
        <taxon>Pezizomycotina</taxon>
        <taxon>Eurotiomycetes</taxon>
        <taxon>Eurotiomycetidae</taxon>
        <taxon>Eurotiales</taxon>
        <taxon>Aspergillaceae</taxon>
        <taxon>Aspergillus</taxon>
        <taxon>Aspergillus subgen. Circumdati</taxon>
    </lineage>
</organism>
<gene>
    <name evidence="4" type="ORF">ASPNIDRAFT_43720</name>
</gene>
<accession>G3XUP0</accession>
<evidence type="ECO:0000313" key="5">
    <source>
        <dbReference type="Proteomes" id="UP000009038"/>
    </source>
</evidence>
<comment type="similarity">
    <text evidence="2">Belongs to the ustYa family.</text>
</comment>
<dbReference type="EMBL" id="ACJE01000005">
    <property type="protein sequence ID" value="EHA25868.1"/>
    <property type="molecule type" value="Genomic_DNA"/>
</dbReference>
<evidence type="ECO:0000313" key="4">
    <source>
        <dbReference type="EMBL" id="EHA25868.1"/>
    </source>
</evidence>
<comment type="caution">
    <text evidence="4">The sequence shown here is derived from an EMBL/GenBank/DDBJ whole genome shotgun (WGS) entry which is preliminary data.</text>
</comment>
<dbReference type="AlphaFoldDB" id="G3XUP0"/>
<dbReference type="InterPro" id="IPR021765">
    <property type="entry name" value="UstYa-like"/>
</dbReference>
<evidence type="ECO:0000256" key="1">
    <source>
        <dbReference type="ARBA" id="ARBA00004685"/>
    </source>
</evidence>
<dbReference type="PANTHER" id="PTHR33365:SF4">
    <property type="entry name" value="CYCLOCHLOROTINE BIOSYNTHESIS PROTEIN O"/>
    <property type="match status" value="1"/>
</dbReference>
<reference evidence="4 5" key="1">
    <citation type="journal article" date="2011" name="Genome Res.">
        <title>Comparative genomics of citric-acid-producing Aspergillus niger ATCC 1015 versus enzyme-producing CBS 513.88.</title>
        <authorList>
            <person name="Andersen M.R."/>
            <person name="Salazar M.P."/>
            <person name="Schaap P.J."/>
            <person name="van de Vondervoort P.J."/>
            <person name="Culley D."/>
            <person name="Thykaer J."/>
            <person name="Frisvad J.C."/>
            <person name="Nielsen K.F."/>
            <person name="Albang R."/>
            <person name="Albermann K."/>
            <person name="Berka R.M."/>
            <person name="Braus G.H."/>
            <person name="Braus-Stromeyer S.A."/>
            <person name="Corrochano L.M."/>
            <person name="Dai Z."/>
            <person name="van Dijck P.W."/>
            <person name="Hofmann G."/>
            <person name="Lasure L.L."/>
            <person name="Magnuson J.K."/>
            <person name="Menke H."/>
            <person name="Meijer M."/>
            <person name="Meijer S.L."/>
            <person name="Nielsen J.B."/>
            <person name="Nielsen M.L."/>
            <person name="van Ooyen A.J."/>
            <person name="Pel H.J."/>
            <person name="Poulsen L."/>
            <person name="Samson R.A."/>
            <person name="Stam H."/>
            <person name="Tsang A."/>
            <person name="van den Brink J.M."/>
            <person name="Atkins A."/>
            <person name="Aerts A."/>
            <person name="Shapiro H."/>
            <person name="Pangilinan J."/>
            <person name="Salamov A."/>
            <person name="Lou Y."/>
            <person name="Lindquist E."/>
            <person name="Lucas S."/>
            <person name="Grimwood J."/>
            <person name="Grigoriev I.V."/>
            <person name="Kubicek C.P."/>
            <person name="Martinez D."/>
            <person name="van Peij N.N."/>
            <person name="Roubos J.A."/>
            <person name="Nielsen J."/>
            <person name="Baker S.E."/>
        </authorList>
    </citation>
    <scope>NUCLEOTIDE SEQUENCE [LARGE SCALE GENOMIC DNA]</scope>
    <source>
        <strain evidence="5">ATCC 1015 / CBS 113.46 / FGSC A1144 / LSHB Ac4 / NCTC 3858a / NRRL 328 / USDA 3528.7</strain>
    </source>
</reference>
<keyword evidence="3" id="KW-0472">Membrane</keyword>
<dbReference type="GO" id="GO:0043386">
    <property type="term" value="P:mycotoxin biosynthetic process"/>
    <property type="evidence" value="ECO:0007669"/>
    <property type="project" value="InterPro"/>
</dbReference>
<evidence type="ECO:0000256" key="3">
    <source>
        <dbReference type="SAM" id="Phobius"/>
    </source>
</evidence>
<dbReference type="HOGENOM" id="CLU_042941_3_0_1"/>
<dbReference type="Pfam" id="PF11807">
    <property type="entry name" value="UstYa"/>
    <property type="match status" value="1"/>
</dbReference>
<evidence type="ECO:0000256" key="2">
    <source>
        <dbReference type="ARBA" id="ARBA00035112"/>
    </source>
</evidence>
<proteinExistence type="inferred from homology"/>
<feature type="transmembrane region" description="Helical" evidence="3">
    <location>
        <begin position="49"/>
        <end position="72"/>
    </location>
</feature>
<comment type="pathway">
    <text evidence="1">Mycotoxin biosynthesis.</text>
</comment>